<dbReference type="PANTHER" id="PTHR11588">
    <property type="entry name" value="TUBULIN"/>
    <property type="match status" value="1"/>
</dbReference>
<dbReference type="GO" id="GO:0005874">
    <property type="term" value="C:microtubule"/>
    <property type="evidence" value="ECO:0007669"/>
    <property type="project" value="UniProtKB-KW"/>
</dbReference>
<keyword evidence="5" id="KW-0472">Membrane</keyword>
<keyword evidence="8" id="KW-1185">Reference proteome</keyword>
<name>A0A8S1QS77_PARPR</name>
<feature type="transmembrane region" description="Helical" evidence="5">
    <location>
        <begin position="182"/>
        <end position="200"/>
    </location>
</feature>
<evidence type="ECO:0000313" key="8">
    <source>
        <dbReference type="Proteomes" id="UP000688137"/>
    </source>
</evidence>
<evidence type="ECO:0000256" key="1">
    <source>
        <dbReference type="ARBA" id="ARBA00009636"/>
    </source>
</evidence>
<dbReference type="EMBL" id="CAJJDM010000208">
    <property type="protein sequence ID" value="CAD8117447.1"/>
    <property type="molecule type" value="Genomic_DNA"/>
</dbReference>
<sequence length="290" mass="34336">MRKIISLHIGQGGVQLGNSYWELFYLEYGVKYDGLIKKEIKNQEEYGEVFKFFLENKEGNYSPRSLFIDSESKAVQKVKYGANRGLFRQNQFIYGKEQASNNFASGHYQIGKLEQENQLKIVHINKEQFIQFNSGLGALLLERFSDDYSKQIKMGINQYLPISFKGTALVEPYNIIKPLMKFLIRFLILNVLAIPIQTNFQPKFTLHQLLLQDLMNLYFEILQNFKLILFYLVFILCYVLTHLFYQIGKLVFNNKKLMIFQFKYLNHKISCLNVMIYWEDLWLVQSFIEL</sequence>
<dbReference type="Proteomes" id="UP000688137">
    <property type="component" value="Unassembled WGS sequence"/>
</dbReference>
<feature type="transmembrane region" description="Helical" evidence="5">
    <location>
        <begin position="228"/>
        <end position="248"/>
    </location>
</feature>
<dbReference type="Pfam" id="PF00091">
    <property type="entry name" value="Tubulin"/>
    <property type="match status" value="1"/>
</dbReference>
<evidence type="ECO:0000256" key="5">
    <source>
        <dbReference type="SAM" id="Phobius"/>
    </source>
</evidence>
<keyword evidence="3" id="KW-0547">Nucleotide-binding</keyword>
<evidence type="ECO:0000256" key="2">
    <source>
        <dbReference type="ARBA" id="ARBA00022701"/>
    </source>
</evidence>
<keyword evidence="2" id="KW-0493">Microtubule</keyword>
<dbReference type="InterPro" id="IPR003008">
    <property type="entry name" value="Tubulin_FtsZ_GTPase"/>
</dbReference>
<dbReference type="GO" id="GO:0005525">
    <property type="term" value="F:GTP binding"/>
    <property type="evidence" value="ECO:0007669"/>
    <property type="project" value="UniProtKB-KW"/>
</dbReference>
<organism evidence="7 8">
    <name type="scientific">Paramecium primaurelia</name>
    <dbReference type="NCBI Taxonomy" id="5886"/>
    <lineage>
        <taxon>Eukaryota</taxon>
        <taxon>Sar</taxon>
        <taxon>Alveolata</taxon>
        <taxon>Ciliophora</taxon>
        <taxon>Intramacronucleata</taxon>
        <taxon>Oligohymenophorea</taxon>
        <taxon>Peniculida</taxon>
        <taxon>Parameciidae</taxon>
        <taxon>Paramecium</taxon>
    </lineage>
</organism>
<keyword evidence="4" id="KW-0342">GTP-binding</keyword>
<gene>
    <name evidence="7" type="ORF">PPRIM_AZ9-3.1.T1990012</name>
</gene>
<feature type="domain" description="Tubulin/FtsZ GTPase" evidence="6">
    <location>
        <begin position="3"/>
        <end position="177"/>
    </location>
</feature>
<keyword evidence="5" id="KW-1133">Transmembrane helix</keyword>
<keyword evidence="5" id="KW-0812">Transmembrane</keyword>
<reference evidence="7" key="1">
    <citation type="submission" date="2021-01" db="EMBL/GenBank/DDBJ databases">
        <authorList>
            <consortium name="Genoscope - CEA"/>
            <person name="William W."/>
        </authorList>
    </citation>
    <scope>NUCLEOTIDE SEQUENCE</scope>
</reference>
<proteinExistence type="inferred from homology"/>
<comment type="caution">
    <text evidence="7">The sequence shown here is derived from an EMBL/GenBank/DDBJ whole genome shotgun (WGS) entry which is preliminary data.</text>
</comment>
<comment type="similarity">
    <text evidence="1">Belongs to the tubulin family.</text>
</comment>
<accession>A0A8S1QS77</accession>
<dbReference type="AlphaFoldDB" id="A0A8S1QS77"/>
<protein>
    <recommendedName>
        <fullName evidence="6">Tubulin/FtsZ GTPase domain-containing protein</fullName>
    </recommendedName>
</protein>
<evidence type="ECO:0000259" key="6">
    <source>
        <dbReference type="Pfam" id="PF00091"/>
    </source>
</evidence>
<evidence type="ECO:0000256" key="4">
    <source>
        <dbReference type="ARBA" id="ARBA00023134"/>
    </source>
</evidence>
<evidence type="ECO:0000256" key="3">
    <source>
        <dbReference type="ARBA" id="ARBA00022741"/>
    </source>
</evidence>
<dbReference type="GO" id="GO:0007017">
    <property type="term" value="P:microtubule-based process"/>
    <property type="evidence" value="ECO:0007669"/>
    <property type="project" value="InterPro"/>
</dbReference>
<evidence type="ECO:0000313" key="7">
    <source>
        <dbReference type="EMBL" id="CAD8117447.1"/>
    </source>
</evidence>
<dbReference type="InterPro" id="IPR000217">
    <property type="entry name" value="Tubulin"/>
</dbReference>